<feature type="chain" id="PRO_5042595483" description="Alginate lyase domain-containing protein" evidence="3">
    <location>
        <begin position="19"/>
        <end position="403"/>
    </location>
</feature>
<organism evidence="5 6">
    <name type="scientific">Conoideocrella luteorostrata</name>
    <dbReference type="NCBI Taxonomy" id="1105319"/>
    <lineage>
        <taxon>Eukaryota</taxon>
        <taxon>Fungi</taxon>
        <taxon>Dikarya</taxon>
        <taxon>Ascomycota</taxon>
        <taxon>Pezizomycotina</taxon>
        <taxon>Sordariomycetes</taxon>
        <taxon>Hypocreomycetidae</taxon>
        <taxon>Hypocreales</taxon>
        <taxon>Clavicipitaceae</taxon>
        <taxon>Conoideocrella</taxon>
    </lineage>
</organism>
<dbReference type="Pfam" id="PF05426">
    <property type="entry name" value="Alginate_lyase"/>
    <property type="match status" value="1"/>
</dbReference>
<name>A0AAJ0FX69_9HYPO</name>
<evidence type="ECO:0000313" key="6">
    <source>
        <dbReference type="Proteomes" id="UP001251528"/>
    </source>
</evidence>
<proteinExistence type="predicted"/>
<reference evidence="5" key="1">
    <citation type="submission" date="2023-06" db="EMBL/GenBank/DDBJ databases">
        <title>Conoideocrella luteorostrata (Hypocreales: Clavicipitaceae), a potential biocontrol fungus for elongate hemlock scale in United States Christmas tree production areas.</title>
        <authorList>
            <person name="Barrett H."/>
            <person name="Lovett B."/>
            <person name="Macias A.M."/>
            <person name="Stajich J.E."/>
            <person name="Kasson M.T."/>
        </authorList>
    </citation>
    <scope>NUCLEOTIDE SEQUENCE</scope>
    <source>
        <strain evidence="5">ARSEF 14590</strain>
    </source>
</reference>
<dbReference type="AlphaFoldDB" id="A0AAJ0FX69"/>
<keyword evidence="6" id="KW-1185">Reference proteome</keyword>
<evidence type="ECO:0000256" key="3">
    <source>
        <dbReference type="SAM" id="SignalP"/>
    </source>
</evidence>
<evidence type="ECO:0000259" key="4">
    <source>
        <dbReference type="Pfam" id="PF05426"/>
    </source>
</evidence>
<evidence type="ECO:0000256" key="1">
    <source>
        <dbReference type="ARBA" id="ARBA00022729"/>
    </source>
</evidence>
<protein>
    <recommendedName>
        <fullName evidence="4">Alginate lyase domain-containing protein</fullName>
    </recommendedName>
</protein>
<dbReference type="GO" id="GO:0016829">
    <property type="term" value="F:lyase activity"/>
    <property type="evidence" value="ECO:0007669"/>
    <property type="project" value="UniProtKB-KW"/>
</dbReference>
<dbReference type="InterPro" id="IPR008397">
    <property type="entry name" value="Alginate_lyase_dom"/>
</dbReference>
<dbReference type="SUPFAM" id="SSF48230">
    <property type="entry name" value="Chondroitin AC/alginate lyase"/>
    <property type="match status" value="1"/>
</dbReference>
<feature type="domain" description="Alginate lyase" evidence="4">
    <location>
        <begin position="113"/>
        <end position="239"/>
    </location>
</feature>
<keyword evidence="2" id="KW-0456">Lyase</keyword>
<gene>
    <name evidence="5" type="ORF">QQS21_002611</name>
</gene>
<dbReference type="GO" id="GO:0042597">
    <property type="term" value="C:periplasmic space"/>
    <property type="evidence" value="ECO:0007669"/>
    <property type="project" value="InterPro"/>
</dbReference>
<sequence length="403" mass="44045">MLVVKSLLLAALCAGGYGRHIQQNLNSRASGNRLVQSRDAAAGFVHPGIFISNTHIQRMASNVAAKKQPWADAYAAMMKHPYASIATASPVEDVECGPYSNPDVGCTDERSNAMAAYLNALAWATTKDKSKADRAISIMNAWARTIKKHSNSNAPLQAAWAAADWARAGEIIRYTGAGWSTADISAFEGMLRDVYLPIVKNGSTNPNNWELVLMEASIAIAVFLNDRGTYDRSIARFINSTSYYIYLKSDGDGPRGPPGISREKLLDYWWNGQKEFNEDGMAMEICRDLTHTSYGLASVSHVAETVRIQGRDLYAEEVGTRLRYGLEFQTKYDKKGGAVAVPSWLCKGNLSLHLEDVTEPGYSAMGSKYSMPYTKQYTAAARPAGADTLFIGWETLTHAIGAV</sequence>
<comment type="caution">
    <text evidence="5">The sequence shown here is derived from an EMBL/GenBank/DDBJ whole genome shotgun (WGS) entry which is preliminary data.</text>
</comment>
<accession>A0AAJ0FX69</accession>
<dbReference type="InterPro" id="IPR008929">
    <property type="entry name" value="Chondroitin_lyas"/>
</dbReference>
<keyword evidence="1 3" id="KW-0732">Signal</keyword>
<dbReference type="Proteomes" id="UP001251528">
    <property type="component" value="Unassembled WGS sequence"/>
</dbReference>
<feature type="signal peptide" evidence="3">
    <location>
        <begin position="1"/>
        <end position="18"/>
    </location>
</feature>
<dbReference type="EMBL" id="JASWJB010000031">
    <property type="protein sequence ID" value="KAK2608898.1"/>
    <property type="molecule type" value="Genomic_DNA"/>
</dbReference>
<dbReference type="Gene3D" id="1.50.10.100">
    <property type="entry name" value="Chondroitin AC/alginate lyase"/>
    <property type="match status" value="1"/>
</dbReference>
<evidence type="ECO:0000313" key="5">
    <source>
        <dbReference type="EMBL" id="KAK2608898.1"/>
    </source>
</evidence>
<evidence type="ECO:0000256" key="2">
    <source>
        <dbReference type="ARBA" id="ARBA00023239"/>
    </source>
</evidence>